<dbReference type="AlphaFoldDB" id="J1JPQ9"/>
<accession>J1JPQ9</accession>
<gene>
    <name evidence="1" type="ORF">MCW_00236</name>
</gene>
<protein>
    <recommendedName>
        <fullName evidence="3">UDP-3-O-[3-hydroxymyristoyl] glucosamine N-acyltransferase</fullName>
    </recommendedName>
</protein>
<dbReference type="STRING" id="1094564.MCW_00236"/>
<dbReference type="InterPro" id="IPR011004">
    <property type="entry name" value="Trimer_LpxA-like_sf"/>
</dbReference>
<dbReference type="EMBL" id="AILX01000005">
    <property type="protein sequence ID" value="EJF86340.1"/>
    <property type="molecule type" value="Genomic_DNA"/>
</dbReference>
<proteinExistence type="predicted"/>
<dbReference type="PATRIC" id="fig|1094564.3.peg.311"/>
<dbReference type="HOGENOM" id="CLU_063479_4_0_5"/>
<comment type="caution">
    <text evidence="1">The sequence shown here is derived from an EMBL/GenBank/DDBJ whole genome shotgun (WGS) entry which is preliminary data.</text>
</comment>
<evidence type="ECO:0000313" key="1">
    <source>
        <dbReference type="EMBL" id="EJF86340.1"/>
    </source>
</evidence>
<dbReference type="Gene3D" id="2.160.10.10">
    <property type="entry name" value="Hexapeptide repeat proteins"/>
    <property type="match status" value="1"/>
</dbReference>
<dbReference type="SUPFAM" id="SSF51161">
    <property type="entry name" value="Trimeric LpxA-like enzymes"/>
    <property type="match status" value="1"/>
</dbReference>
<name>J1JPQ9_9HYPH</name>
<evidence type="ECO:0008006" key="3">
    <source>
        <dbReference type="Google" id="ProtNLM"/>
    </source>
</evidence>
<reference evidence="1 2" key="1">
    <citation type="submission" date="2012-03" db="EMBL/GenBank/DDBJ databases">
        <title>The Genome Sequence of Bartonella washoensis 085-0475.</title>
        <authorList>
            <consortium name="The Broad Institute Genome Sequencing Platform"/>
            <consortium name="The Broad Institute Genome Sequencing Center for Infectious Disease"/>
            <person name="Feldgarden M."/>
            <person name="Kirby J."/>
            <person name="Kosoy M."/>
            <person name="Birtles R."/>
            <person name="Probert W.S."/>
            <person name="Chiaraviglio L."/>
            <person name="Young S.K."/>
            <person name="Zeng Q."/>
            <person name="Gargeya S."/>
            <person name="Fitzgerald M."/>
            <person name="Haas B."/>
            <person name="Abouelleil A."/>
            <person name="Alvarado L."/>
            <person name="Arachchi H.M."/>
            <person name="Berlin A."/>
            <person name="Chapman S.B."/>
            <person name="Gearin G."/>
            <person name="Goldberg J."/>
            <person name="Griggs A."/>
            <person name="Gujja S."/>
            <person name="Hansen M."/>
            <person name="Heiman D."/>
            <person name="Howarth C."/>
            <person name="Larimer J."/>
            <person name="Lui A."/>
            <person name="MacDonald P.J.P."/>
            <person name="McCowen C."/>
            <person name="Montmayeur A."/>
            <person name="Murphy C."/>
            <person name="Neiman D."/>
            <person name="Pearson M."/>
            <person name="Priest M."/>
            <person name="Roberts A."/>
            <person name="Saif S."/>
            <person name="Shea T."/>
            <person name="Sisk P."/>
            <person name="Stolte C."/>
            <person name="Sykes S."/>
            <person name="Wortman J."/>
            <person name="Nusbaum C."/>
            <person name="Birren B."/>
        </authorList>
    </citation>
    <scope>NUCLEOTIDE SEQUENCE [LARGE SCALE GENOMIC DNA]</scope>
    <source>
        <strain evidence="1 2">085-0475</strain>
    </source>
</reference>
<evidence type="ECO:0000313" key="2">
    <source>
        <dbReference type="Proteomes" id="UP000002646"/>
    </source>
</evidence>
<sequence length="182" mass="20433">MQCVNGHLLYRIRALKDFDDVKKVISGGYSEKQSNLFHKGNCWVYDHARFFQNARVFGNAKVKGYFVDVYGDAKIYDNTCVSGYAHISDETVICGNARVGGYAKISDGAYICDESRVFDDAVVCGALISGDSYIHSAASLTEDDQIDSEAIPRLGSKDDYYHHEYYDDCEYDYNFENANQAA</sequence>
<dbReference type="RefSeq" id="WP_006925046.1">
    <property type="nucleotide sequence ID" value="NZ_JH725101.1"/>
</dbReference>
<dbReference type="Proteomes" id="UP000002646">
    <property type="component" value="Unassembled WGS sequence"/>
</dbReference>
<organism evidence="1 2">
    <name type="scientific">Cardidatus Bartonella washoeensis 085-0475</name>
    <dbReference type="NCBI Taxonomy" id="1094564"/>
    <lineage>
        <taxon>Bacteria</taxon>
        <taxon>Pseudomonadati</taxon>
        <taxon>Pseudomonadota</taxon>
        <taxon>Alphaproteobacteria</taxon>
        <taxon>Hyphomicrobiales</taxon>
        <taxon>Bartonellaceae</taxon>
        <taxon>Bartonella</taxon>
    </lineage>
</organism>